<keyword evidence="3" id="KW-0963">Cytoplasm</keyword>
<keyword evidence="4" id="KW-0645">Protease</keyword>
<dbReference type="InterPro" id="IPR015943">
    <property type="entry name" value="WD40/YVTN_repeat-like_dom_sf"/>
</dbReference>
<comment type="caution">
    <text evidence="8">The sequence shown here is derived from an EMBL/GenBank/DDBJ whole genome shotgun (WGS) entry which is preliminary data.</text>
</comment>
<keyword evidence="6" id="KW-0720">Serine protease</keyword>
<dbReference type="PANTHER" id="PTHR43253">
    <property type="entry name" value="TRICORN PROTEASE HOMOLOG 2-RELATED"/>
    <property type="match status" value="1"/>
</dbReference>
<proteinExistence type="inferred from homology"/>
<keyword evidence="5" id="KW-0378">Hydrolase</keyword>
<evidence type="ECO:0000256" key="5">
    <source>
        <dbReference type="ARBA" id="ARBA00022801"/>
    </source>
</evidence>
<comment type="subcellular location">
    <subcellularLocation>
        <location evidence="1">Cytoplasm</location>
    </subcellularLocation>
</comment>
<comment type="similarity">
    <text evidence="2">Belongs to the peptidase S41B family.</text>
</comment>
<reference evidence="8" key="1">
    <citation type="journal article" date="2014" name="Front. Microbiol.">
        <title>High frequency of phylogenetically diverse reductive dehalogenase-homologous genes in deep subseafloor sedimentary metagenomes.</title>
        <authorList>
            <person name="Kawai M."/>
            <person name="Futagami T."/>
            <person name="Toyoda A."/>
            <person name="Takaki Y."/>
            <person name="Nishi S."/>
            <person name="Hori S."/>
            <person name="Arai W."/>
            <person name="Tsubouchi T."/>
            <person name="Morono Y."/>
            <person name="Uchiyama I."/>
            <person name="Ito T."/>
            <person name="Fujiyama A."/>
            <person name="Inagaki F."/>
            <person name="Takami H."/>
        </authorList>
    </citation>
    <scope>NUCLEOTIDE SEQUENCE</scope>
    <source>
        <strain evidence="8">Expedition CK06-06</strain>
    </source>
</reference>
<protein>
    <submittedName>
        <fullName evidence="8">Uncharacterized protein</fullName>
    </submittedName>
</protein>
<evidence type="ECO:0000313" key="8">
    <source>
        <dbReference type="EMBL" id="GAG11543.1"/>
    </source>
</evidence>
<gene>
    <name evidence="8" type="ORF">S01H1_37321</name>
</gene>
<evidence type="ECO:0000256" key="1">
    <source>
        <dbReference type="ARBA" id="ARBA00004496"/>
    </source>
</evidence>
<feature type="compositionally biased region" description="Acidic residues" evidence="7">
    <location>
        <begin position="186"/>
        <end position="213"/>
    </location>
</feature>
<dbReference type="Gene3D" id="2.130.10.10">
    <property type="entry name" value="YVTN repeat-like/Quinoprotein amine dehydrogenase"/>
    <property type="match status" value="1"/>
</dbReference>
<dbReference type="GO" id="GO:0008236">
    <property type="term" value="F:serine-type peptidase activity"/>
    <property type="evidence" value="ECO:0007669"/>
    <property type="project" value="UniProtKB-KW"/>
</dbReference>
<organism evidence="8">
    <name type="scientific">marine sediment metagenome</name>
    <dbReference type="NCBI Taxonomy" id="412755"/>
    <lineage>
        <taxon>unclassified sequences</taxon>
        <taxon>metagenomes</taxon>
        <taxon>ecological metagenomes</taxon>
    </lineage>
</organism>
<evidence type="ECO:0000256" key="6">
    <source>
        <dbReference type="ARBA" id="ARBA00022825"/>
    </source>
</evidence>
<feature type="region of interest" description="Disordered" evidence="7">
    <location>
        <begin position="165"/>
        <end position="220"/>
    </location>
</feature>
<dbReference type="GO" id="GO:0005737">
    <property type="term" value="C:cytoplasm"/>
    <property type="evidence" value="ECO:0007669"/>
    <property type="project" value="UniProtKB-SubCell"/>
</dbReference>
<feature type="non-terminal residue" evidence="8">
    <location>
        <position position="269"/>
    </location>
</feature>
<evidence type="ECO:0000256" key="7">
    <source>
        <dbReference type="SAM" id="MobiDB-lite"/>
    </source>
</evidence>
<dbReference type="InterPro" id="IPR012393">
    <property type="entry name" value="Tricorn_protease"/>
</dbReference>
<accession>X0VGH5</accession>
<evidence type="ECO:0000256" key="2">
    <source>
        <dbReference type="ARBA" id="ARBA00008524"/>
    </source>
</evidence>
<dbReference type="SUPFAM" id="SSF82171">
    <property type="entry name" value="DPP6 N-terminal domain-like"/>
    <property type="match status" value="1"/>
</dbReference>
<dbReference type="GO" id="GO:0006508">
    <property type="term" value="P:proteolysis"/>
    <property type="evidence" value="ECO:0007669"/>
    <property type="project" value="UniProtKB-KW"/>
</dbReference>
<dbReference type="Pfam" id="PF26550">
    <property type="entry name" value="Tricorn_2nd"/>
    <property type="match status" value="1"/>
</dbReference>
<evidence type="ECO:0000256" key="4">
    <source>
        <dbReference type="ARBA" id="ARBA00022670"/>
    </source>
</evidence>
<dbReference type="EMBL" id="BARS01023440">
    <property type="protein sequence ID" value="GAG11543.1"/>
    <property type="molecule type" value="Genomic_DNA"/>
</dbReference>
<dbReference type="AlphaFoldDB" id="X0VGH5"/>
<feature type="non-terminal residue" evidence="8">
    <location>
        <position position="1"/>
    </location>
</feature>
<sequence length="269" mass="31036">TTEERIYIYDTETKALREVVPPASIMAVQVWNWGNFWMRFRPDGNALAFPAGHGLYVFDVESGETKTITEGTDRAIGSAAWSPDGKWLAYPKQDRELINHVYVYSFETGEERRLYDDPLGEWNPVFTPDGRYLLFLARRDLDANRMYDRTGRSWVLPEVYALALQKEAEDPDEPKDVDDKKKKDKDEDEDEEDEDADEDEDEDEDEEIEEPAEPAEPVEVAIAFEDLDMRTRRLTHMVEPVWSSLLITSDSERVIFGVSESRGDKRVGV</sequence>
<name>X0VGH5_9ZZZZ</name>
<evidence type="ECO:0000256" key="3">
    <source>
        <dbReference type="ARBA" id="ARBA00022490"/>
    </source>
</evidence>
<dbReference type="PANTHER" id="PTHR43253:SF1">
    <property type="entry name" value="TRICORN PROTEASE HOMOLOG 2-RELATED"/>
    <property type="match status" value="1"/>
</dbReference>